<dbReference type="InterPro" id="IPR001296">
    <property type="entry name" value="Glyco_trans_1"/>
</dbReference>
<dbReference type="InterPro" id="IPR050834">
    <property type="entry name" value="Glycosyltransf_2"/>
</dbReference>
<gene>
    <name evidence="3" type="ORF">CBEIBR21_01045</name>
</gene>
<reference evidence="3 4" key="1">
    <citation type="submission" date="2017-02" db="EMBL/GenBank/DDBJ databases">
        <title>Genome sequence of Clostridium beijerinckii Br21.</title>
        <authorList>
            <person name="Fonseca B.C."/>
            <person name="Guazzaroni M.E."/>
            <person name="Riano-Pachon D.M."/>
            <person name="Reginatto V."/>
        </authorList>
    </citation>
    <scope>NUCLEOTIDE SEQUENCE [LARGE SCALE GENOMIC DNA]</scope>
    <source>
        <strain evidence="3 4">Br21</strain>
    </source>
</reference>
<dbReference type="GO" id="GO:0016757">
    <property type="term" value="F:glycosyltransferase activity"/>
    <property type="evidence" value="ECO:0007669"/>
    <property type="project" value="InterPro"/>
</dbReference>
<feature type="domain" description="Glycosyl transferase family 1" evidence="1">
    <location>
        <begin position="467"/>
        <end position="601"/>
    </location>
</feature>
<dbReference type="EMBL" id="MWMH01000001">
    <property type="protein sequence ID" value="OOP74785.1"/>
    <property type="molecule type" value="Genomic_DNA"/>
</dbReference>
<comment type="caution">
    <text evidence="3">The sequence shown here is derived from an EMBL/GenBank/DDBJ whole genome shotgun (WGS) entry which is preliminary data.</text>
</comment>
<dbReference type="InterPro" id="IPR001173">
    <property type="entry name" value="Glyco_trans_2-like"/>
</dbReference>
<dbReference type="CDD" id="cd00761">
    <property type="entry name" value="Glyco_tranf_GTA_type"/>
    <property type="match status" value="1"/>
</dbReference>
<evidence type="ECO:0000259" key="2">
    <source>
        <dbReference type="Pfam" id="PF00535"/>
    </source>
</evidence>
<dbReference type="CDD" id="cd03801">
    <property type="entry name" value="GT4_PimA-like"/>
    <property type="match status" value="1"/>
</dbReference>
<dbReference type="RefSeq" id="WP_078114292.1">
    <property type="nucleotide sequence ID" value="NZ_MWMH01000001.1"/>
</dbReference>
<evidence type="ECO:0000259" key="1">
    <source>
        <dbReference type="Pfam" id="PF00534"/>
    </source>
</evidence>
<dbReference type="Pfam" id="PF00535">
    <property type="entry name" value="Glycos_transf_2"/>
    <property type="match status" value="1"/>
</dbReference>
<dbReference type="PANTHER" id="PTHR43685">
    <property type="entry name" value="GLYCOSYLTRANSFERASE"/>
    <property type="match status" value="1"/>
</dbReference>
<evidence type="ECO:0000313" key="3">
    <source>
        <dbReference type="EMBL" id="OOP74785.1"/>
    </source>
</evidence>
<dbReference type="SUPFAM" id="SSF53756">
    <property type="entry name" value="UDP-Glycosyltransferase/glycogen phosphorylase"/>
    <property type="match status" value="1"/>
</dbReference>
<dbReference type="SUPFAM" id="SSF53448">
    <property type="entry name" value="Nucleotide-diphospho-sugar transferases"/>
    <property type="match status" value="1"/>
</dbReference>
<dbReference type="Gene3D" id="3.90.550.10">
    <property type="entry name" value="Spore Coat Polysaccharide Biosynthesis Protein SpsA, Chain A"/>
    <property type="match status" value="1"/>
</dbReference>
<sequence length="745" mass="86992">MTFDFSKEPGKKLLNRGMNINEKPLVSIVTPYYNAGKYFEQTYNCVLNQTFPWFEWIIINDGSTNEDDVKKLETLAKNDPRIKILNQENKGQSSARNLGIKNSITEIIIPLDADDLIIPTYIECVFWGLMCNEKYSWCYTDSLGFQGQEYLWKKPFSAEVMKHDNILTCTAAIRKKDLLEVGCYDEVEKHYDEDWKLWLELLSNKKAPVHINEIGFWYRRTDSGMGATVRKDKELLGKSNEIIKNVAQNVDSTIKAKEYYCSEANKFNIPENIEWDRKVFKEHNKINVLMIMPWMEMGGADLFNLDVVRKIKKNKYEVSILTTVKAENTWRQRFEEYATDIFDLTSFLDVEDYSKFISYFIKSRQIDVIFLTNSYYGYYLVPWLRKEFPSVAIVDYVHMEEWYWRNGGYARTSGAVGEIVEKTYVCNEKTRKVMIDSFNRKPEDVKTLYIGVDKDKFDVTKVAKGESIKNDLGIETSRPTILFPCRIHPQKRPFLMVEIAKEVKKTINDVAFIVVGDGPQFQELQIKVKNDNLQDTIYFAGRQSDMRPYYKESDITLICSLKEGLALTAYESLSMSTPVISSDVGGQAELIDEKVGIIVPLLQDEEDSLDMREFNNEEIMSYVDAIVNILGDKDKYEQMCKNCRKRIEEGFSTDIMIENLQNEFEWLMSDEVLKNRQQVSKDLRKYNALINDYITLYSEYELLENSFKDAYDGNTKNELMRLANSRWGSRLIRMAFKMKINKLFK</sequence>
<dbReference type="Proteomes" id="UP000190959">
    <property type="component" value="Unassembled WGS sequence"/>
</dbReference>
<name>A0A1S9NBD7_CLOBE</name>
<dbReference type="AlphaFoldDB" id="A0A1S9NBD7"/>
<keyword evidence="3" id="KW-0808">Transferase</keyword>
<protein>
    <submittedName>
        <fullName evidence="3">Glycosyl transferase family 2</fullName>
    </submittedName>
</protein>
<proteinExistence type="predicted"/>
<organism evidence="3 4">
    <name type="scientific">Clostridium beijerinckii</name>
    <name type="common">Clostridium MP</name>
    <dbReference type="NCBI Taxonomy" id="1520"/>
    <lineage>
        <taxon>Bacteria</taxon>
        <taxon>Bacillati</taxon>
        <taxon>Bacillota</taxon>
        <taxon>Clostridia</taxon>
        <taxon>Eubacteriales</taxon>
        <taxon>Clostridiaceae</taxon>
        <taxon>Clostridium</taxon>
    </lineage>
</organism>
<evidence type="ECO:0000313" key="4">
    <source>
        <dbReference type="Proteomes" id="UP000190959"/>
    </source>
</evidence>
<dbReference type="InterPro" id="IPR029044">
    <property type="entry name" value="Nucleotide-diphossugar_trans"/>
</dbReference>
<accession>A0A1S9NBD7</accession>
<dbReference type="Gene3D" id="3.40.50.2000">
    <property type="entry name" value="Glycogen Phosphorylase B"/>
    <property type="match status" value="2"/>
</dbReference>
<feature type="domain" description="Glycosyltransferase 2-like" evidence="2">
    <location>
        <begin position="27"/>
        <end position="123"/>
    </location>
</feature>
<dbReference type="PANTHER" id="PTHR43685:SF2">
    <property type="entry name" value="GLYCOSYLTRANSFERASE 2-LIKE DOMAIN-CONTAINING PROTEIN"/>
    <property type="match status" value="1"/>
</dbReference>
<dbReference type="Pfam" id="PF00534">
    <property type="entry name" value="Glycos_transf_1"/>
    <property type="match status" value="1"/>
</dbReference>